<organism evidence="2">
    <name type="scientific">marine metagenome</name>
    <dbReference type="NCBI Taxonomy" id="408172"/>
    <lineage>
        <taxon>unclassified sequences</taxon>
        <taxon>metagenomes</taxon>
        <taxon>ecological metagenomes</taxon>
    </lineage>
</organism>
<dbReference type="Pfam" id="PF20243">
    <property type="entry name" value="MbnP"/>
    <property type="match status" value="1"/>
</dbReference>
<proteinExistence type="predicted"/>
<accession>A0A382PXA4</accession>
<feature type="domain" description="Copper-binding protein MbnP-like" evidence="1">
    <location>
        <begin position="20"/>
        <end position="174"/>
    </location>
</feature>
<reference evidence="2" key="1">
    <citation type="submission" date="2018-05" db="EMBL/GenBank/DDBJ databases">
        <authorList>
            <person name="Lanie J.A."/>
            <person name="Ng W.-L."/>
            <person name="Kazmierczak K.M."/>
            <person name="Andrzejewski T.M."/>
            <person name="Davidsen T.M."/>
            <person name="Wayne K.J."/>
            <person name="Tettelin H."/>
            <person name="Glass J.I."/>
            <person name="Rusch D."/>
            <person name="Podicherti R."/>
            <person name="Tsui H.-C.T."/>
            <person name="Winkler M.E."/>
        </authorList>
    </citation>
    <scope>NUCLEOTIDE SEQUENCE</scope>
</reference>
<gene>
    <name evidence="2" type="ORF">METZ01_LOCUS330828</name>
</gene>
<protein>
    <recommendedName>
        <fullName evidence="1">Copper-binding protein MbnP-like domain-containing protein</fullName>
    </recommendedName>
</protein>
<name>A0A382PXA4_9ZZZZ</name>
<feature type="non-terminal residue" evidence="2">
    <location>
        <position position="197"/>
    </location>
</feature>
<sequence>MIGRLLCICGLLAVTPHLRGAVSLELRHLWEGKPLATPSKAFVTRSGETIELSRVAYLLSDLRLLGRGNNASSGTWLHRNNWFAHVDASRPGGISRLHLGDLPRQTYTVLRFQVGLDQETNKADPNLHPADHPLNPNLNNLHWTPQGGYIFLAMEGHLRNDGKTGGFAYHLGNPWNRTVISLPLSLKFTGPVTIAID</sequence>
<dbReference type="EMBL" id="UINC01110457">
    <property type="protein sequence ID" value="SVC77974.1"/>
    <property type="molecule type" value="Genomic_DNA"/>
</dbReference>
<evidence type="ECO:0000313" key="2">
    <source>
        <dbReference type="EMBL" id="SVC77974.1"/>
    </source>
</evidence>
<evidence type="ECO:0000259" key="1">
    <source>
        <dbReference type="Pfam" id="PF20243"/>
    </source>
</evidence>
<dbReference type="InterPro" id="IPR046863">
    <property type="entry name" value="MbnP-like_dom"/>
</dbReference>
<dbReference type="AlphaFoldDB" id="A0A382PXA4"/>